<feature type="domain" description="DUF218" evidence="2">
    <location>
        <begin position="81"/>
        <end position="243"/>
    </location>
</feature>
<feature type="transmembrane region" description="Helical" evidence="1">
    <location>
        <begin position="38"/>
        <end position="57"/>
    </location>
</feature>
<accession>A0A1W1CYH9</accession>
<dbReference type="InterPro" id="IPR003848">
    <property type="entry name" value="DUF218"/>
</dbReference>
<evidence type="ECO:0000313" key="3">
    <source>
        <dbReference type="EMBL" id="SFV70829.1"/>
    </source>
</evidence>
<gene>
    <name evidence="3" type="ORF">MNB_SV-13-2046</name>
</gene>
<dbReference type="EMBL" id="FPHM01000173">
    <property type="protein sequence ID" value="SFV70829.1"/>
    <property type="molecule type" value="Genomic_DNA"/>
</dbReference>
<dbReference type="CDD" id="cd06259">
    <property type="entry name" value="YdcF-like"/>
    <property type="match status" value="1"/>
</dbReference>
<organism evidence="3">
    <name type="scientific">hydrothermal vent metagenome</name>
    <dbReference type="NCBI Taxonomy" id="652676"/>
    <lineage>
        <taxon>unclassified sequences</taxon>
        <taxon>metagenomes</taxon>
        <taxon>ecological metagenomes</taxon>
    </lineage>
</organism>
<keyword evidence="1" id="KW-0472">Membrane</keyword>
<dbReference type="AlphaFoldDB" id="A0A1W1CYH9"/>
<reference evidence="3" key="1">
    <citation type="submission" date="2016-10" db="EMBL/GenBank/DDBJ databases">
        <authorList>
            <person name="de Groot N.N."/>
        </authorList>
    </citation>
    <scope>NUCLEOTIDE SEQUENCE</scope>
</reference>
<evidence type="ECO:0000256" key="1">
    <source>
        <dbReference type="SAM" id="Phobius"/>
    </source>
</evidence>
<dbReference type="InterPro" id="IPR051599">
    <property type="entry name" value="Cell_Envelope_Assoc"/>
</dbReference>
<evidence type="ECO:0000259" key="2">
    <source>
        <dbReference type="Pfam" id="PF02698"/>
    </source>
</evidence>
<keyword evidence="1" id="KW-0812">Transmembrane</keyword>
<keyword evidence="1" id="KW-1133">Transmembrane helix</keyword>
<feature type="transmembrane region" description="Helical" evidence="1">
    <location>
        <begin position="12"/>
        <end position="31"/>
    </location>
</feature>
<dbReference type="GO" id="GO:0000270">
    <property type="term" value="P:peptidoglycan metabolic process"/>
    <property type="evidence" value="ECO:0007669"/>
    <property type="project" value="TreeGrafter"/>
</dbReference>
<sequence>MDILLKKFITFFLMPFPIAVMMLFLGMFFLYRNKLFKAKLFLSMGMLWLFLISYSPLVNQLLYAYEAKTVTLHHAPKDIEYIYILGGGHESDERLPITSQVSPVSMVRFTEALRLYHQLSPRPTLILSGYGGSRDKNSHAVMLEKLALSLGVDKAHLYLAPKPRDTEEEALVAKKVIGEKAFILVTSASHMPRALNFFHAKGLSPIPAPTYHQGDIENPNYIKDVYSISSLEKMRMLWHEILGQLWQRVKAL</sequence>
<proteinExistence type="predicted"/>
<dbReference type="GO" id="GO:0043164">
    <property type="term" value="P:Gram-negative-bacterium-type cell wall biogenesis"/>
    <property type="evidence" value="ECO:0007669"/>
    <property type="project" value="TreeGrafter"/>
</dbReference>
<protein>
    <submittedName>
        <fullName evidence="3">Membrane Protein Functionally coupled to the MukBEF Chromosome Partitioning Mechanism</fullName>
    </submittedName>
</protein>
<name>A0A1W1CYH9_9ZZZZ</name>
<dbReference type="PANTHER" id="PTHR30336:SF4">
    <property type="entry name" value="ENVELOPE BIOGENESIS FACTOR ELYC"/>
    <property type="match status" value="1"/>
</dbReference>
<dbReference type="GO" id="GO:0005886">
    <property type="term" value="C:plasma membrane"/>
    <property type="evidence" value="ECO:0007669"/>
    <property type="project" value="TreeGrafter"/>
</dbReference>
<dbReference type="Pfam" id="PF02698">
    <property type="entry name" value="DUF218"/>
    <property type="match status" value="1"/>
</dbReference>
<dbReference type="PANTHER" id="PTHR30336">
    <property type="entry name" value="INNER MEMBRANE PROTEIN, PROBABLE PERMEASE"/>
    <property type="match status" value="1"/>
</dbReference>